<feature type="non-terminal residue" evidence="2">
    <location>
        <position position="116"/>
    </location>
</feature>
<name>A0A023B2I4_GRENI</name>
<evidence type="ECO:0000256" key="1">
    <source>
        <dbReference type="SAM" id="MobiDB-lite"/>
    </source>
</evidence>
<proteinExistence type="predicted"/>
<reference evidence="2" key="1">
    <citation type="submission" date="2013-12" db="EMBL/GenBank/DDBJ databases">
        <authorList>
            <person name="Omoto C.K."/>
            <person name="Sibley D."/>
            <person name="Venepally P."/>
            <person name="Hadjithomas M."/>
            <person name="Karamycheva S."/>
            <person name="Brunk B."/>
            <person name="Roos D."/>
            <person name="Caler E."/>
            <person name="Lorenzi H."/>
        </authorList>
    </citation>
    <scope>NUCLEOTIDE SEQUENCE</scope>
</reference>
<dbReference type="RefSeq" id="XP_011131828.1">
    <property type="nucleotide sequence ID" value="XM_011133526.1"/>
</dbReference>
<organism evidence="2 3">
    <name type="scientific">Gregarina niphandrodes</name>
    <name type="common">Septate eugregarine</name>
    <dbReference type="NCBI Taxonomy" id="110365"/>
    <lineage>
        <taxon>Eukaryota</taxon>
        <taxon>Sar</taxon>
        <taxon>Alveolata</taxon>
        <taxon>Apicomplexa</taxon>
        <taxon>Conoidasida</taxon>
        <taxon>Gregarinasina</taxon>
        <taxon>Eugregarinorida</taxon>
        <taxon>Gregarinidae</taxon>
        <taxon>Gregarina</taxon>
    </lineage>
</organism>
<accession>A0A023B2I4</accession>
<gene>
    <name evidence="2" type="ORF">GNI_119930</name>
</gene>
<comment type="caution">
    <text evidence="2">The sequence shown here is derived from an EMBL/GenBank/DDBJ whole genome shotgun (WGS) entry which is preliminary data.</text>
</comment>
<sequence>MKTNVCGESNGLKLSGLVSVLYTDGGEQTSLEGCTAKVAVIDGLESDQPLEVLVMADRKDLAKPRSQFDIAQDSVRLIVLPPKDLDECLDENVSGFESEDDRGQKSISELFETRVA</sequence>
<dbReference type="EMBL" id="AFNH02000892">
    <property type="protein sequence ID" value="EZG54807.1"/>
    <property type="molecule type" value="Genomic_DNA"/>
</dbReference>
<dbReference type="GeneID" id="22914249"/>
<dbReference type="VEuPathDB" id="CryptoDB:GNI_119930"/>
<evidence type="ECO:0000313" key="2">
    <source>
        <dbReference type="EMBL" id="EZG54807.1"/>
    </source>
</evidence>
<dbReference type="Proteomes" id="UP000019763">
    <property type="component" value="Unassembled WGS sequence"/>
</dbReference>
<feature type="region of interest" description="Disordered" evidence="1">
    <location>
        <begin position="93"/>
        <end position="116"/>
    </location>
</feature>
<evidence type="ECO:0000313" key="3">
    <source>
        <dbReference type="Proteomes" id="UP000019763"/>
    </source>
</evidence>
<protein>
    <submittedName>
        <fullName evidence="2">Uncharacterized protein</fullName>
    </submittedName>
</protein>
<dbReference type="AlphaFoldDB" id="A0A023B2I4"/>
<keyword evidence="3" id="KW-1185">Reference proteome</keyword>